<keyword evidence="7" id="KW-1185">Reference proteome</keyword>
<feature type="domain" description="Solute-binding protein family 3/N-terminal" evidence="5">
    <location>
        <begin position="25"/>
        <end position="233"/>
    </location>
</feature>
<dbReference type="PANTHER" id="PTHR30024:SF47">
    <property type="entry name" value="TAURINE-BINDING PERIPLASMIC PROTEIN"/>
    <property type="match status" value="1"/>
</dbReference>
<evidence type="ECO:0000313" key="7">
    <source>
        <dbReference type="Proteomes" id="UP001237448"/>
    </source>
</evidence>
<evidence type="ECO:0000313" key="6">
    <source>
        <dbReference type="EMBL" id="MDQ0393814.1"/>
    </source>
</evidence>
<organism evidence="6 7">
    <name type="scientific">Labrys monachus</name>
    <dbReference type="NCBI Taxonomy" id="217067"/>
    <lineage>
        <taxon>Bacteria</taxon>
        <taxon>Pseudomonadati</taxon>
        <taxon>Pseudomonadota</taxon>
        <taxon>Alphaproteobacteria</taxon>
        <taxon>Hyphomicrobiales</taxon>
        <taxon>Xanthobacteraceae</taxon>
        <taxon>Labrys</taxon>
    </lineage>
</organism>
<keyword evidence="3 4" id="KW-0732">Signal</keyword>
<dbReference type="PANTHER" id="PTHR30024">
    <property type="entry name" value="ALIPHATIC SULFONATES-BINDING PROTEIN-RELATED"/>
    <property type="match status" value="1"/>
</dbReference>
<comment type="caution">
    <text evidence="6">The sequence shown here is derived from an EMBL/GenBank/DDBJ whole genome shotgun (WGS) entry which is preliminary data.</text>
</comment>
<dbReference type="SUPFAM" id="SSF53850">
    <property type="entry name" value="Periplasmic binding protein-like II"/>
    <property type="match status" value="1"/>
</dbReference>
<evidence type="ECO:0000256" key="1">
    <source>
        <dbReference type="ARBA" id="ARBA00004418"/>
    </source>
</evidence>
<protein>
    <submittedName>
        <fullName evidence="6">NitT/TauT family transport system substrate-binding protein</fullName>
    </submittedName>
</protein>
<dbReference type="RefSeq" id="WP_370879950.1">
    <property type="nucleotide sequence ID" value="NZ_JAUSVK010000001.1"/>
</dbReference>
<dbReference type="InterPro" id="IPR015168">
    <property type="entry name" value="SsuA/THI5"/>
</dbReference>
<dbReference type="SMART" id="SM00062">
    <property type="entry name" value="PBPb"/>
    <property type="match status" value="1"/>
</dbReference>
<dbReference type="Pfam" id="PF09084">
    <property type="entry name" value="NMT1"/>
    <property type="match status" value="1"/>
</dbReference>
<feature type="signal peptide" evidence="4">
    <location>
        <begin position="1"/>
        <end position="22"/>
    </location>
</feature>
<dbReference type="InterPro" id="IPR001638">
    <property type="entry name" value="Solute-binding_3/MltF_N"/>
</dbReference>
<evidence type="ECO:0000256" key="3">
    <source>
        <dbReference type="ARBA" id="ARBA00022729"/>
    </source>
</evidence>
<dbReference type="Gene3D" id="3.40.190.10">
    <property type="entry name" value="Periplasmic binding protein-like II"/>
    <property type="match status" value="2"/>
</dbReference>
<dbReference type="Proteomes" id="UP001237448">
    <property type="component" value="Unassembled WGS sequence"/>
</dbReference>
<comment type="subcellular location">
    <subcellularLocation>
        <location evidence="1">Periplasm</location>
    </subcellularLocation>
</comment>
<reference evidence="6 7" key="1">
    <citation type="submission" date="2023-07" db="EMBL/GenBank/DDBJ databases">
        <title>Genomic Encyclopedia of Type Strains, Phase IV (KMG-IV): sequencing the most valuable type-strain genomes for metagenomic binning, comparative biology and taxonomic classification.</title>
        <authorList>
            <person name="Goeker M."/>
        </authorList>
    </citation>
    <scope>NUCLEOTIDE SEQUENCE [LARGE SCALE GENOMIC DNA]</scope>
    <source>
        <strain evidence="6 7">DSM 5896</strain>
    </source>
</reference>
<dbReference type="EMBL" id="JAUSVK010000001">
    <property type="protein sequence ID" value="MDQ0393814.1"/>
    <property type="molecule type" value="Genomic_DNA"/>
</dbReference>
<sequence length="314" mass="33130">MKKTLFGAALALSLGFAVPAMAATSVAIGISGWTGFAPLTLAKVAGIFEKHGLDVTLKKVPQATRPLAIASGDLQCAATTVETWLVWNANGVAAKQIFQLDKSYGADGIVARADIKTVTDLKGKRVAASAPGTSPFFMLAWVLAKSGLTTKDVTVVNLEPDAAAQAFLAGQNDAAVSYEPYLSAVRDKPDQGHILATTLDYPMVLDTVGCTPAFLDAHPDAAKALADSYFEALDMIKASPDKANALMGADVKQSAAEFADSAKYLLWADKDDNKKFFNDEFQSFSKTAGDLLLQMGLIKSAPDVSTLADTRFVN</sequence>
<accession>A0ABU0FGT2</accession>
<proteinExistence type="inferred from homology"/>
<gene>
    <name evidence="6" type="ORF">J3R73_003606</name>
</gene>
<evidence type="ECO:0000256" key="2">
    <source>
        <dbReference type="ARBA" id="ARBA00010742"/>
    </source>
</evidence>
<feature type="chain" id="PRO_5045449440" evidence="4">
    <location>
        <begin position="23"/>
        <end position="314"/>
    </location>
</feature>
<comment type="similarity">
    <text evidence="2">Belongs to the bacterial solute-binding protein SsuA/TauA family.</text>
</comment>
<evidence type="ECO:0000256" key="4">
    <source>
        <dbReference type="SAM" id="SignalP"/>
    </source>
</evidence>
<evidence type="ECO:0000259" key="5">
    <source>
        <dbReference type="SMART" id="SM00062"/>
    </source>
</evidence>
<name>A0ABU0FGT2_9HYPH</name>